<dbReference type="HOGENOM" id="CLU_2959476_0_0_12"/>
<gene>
    <name evidence="1" type="ORF">HMPREF9733_01183</name>
</gene>
<evidence type="ECO:0000313" key="2">
    <source>
        <dbReference type="Proteomes" id="UP000016183"/>
    </source>
</evidence>
<dbReference type="EMBL" id="AGDZ01000019">
    <property type="protein sequence ID" value="EMB25121.1"/>
    <property type="molecule type" value="Genomic_DNA"/>
</dbReference>
<reference evidence="1 2" key="1">
    <citation type="submission" date="2012-01" db="EMBL/GenBank/DDBJ databases">
        <title>The Genome Sequence of Treponema denticola SP33.</title>
        <authorList>
            <consortium name="The Broad Institute Genome Sequencing Platform"/>
            <person name="Earl A."/>
            <person name="Ward D."/>
            <person name="Feldgarden M."/>
            <person name="Gevers D."/>
            <person name="Blanton J.M."/>
            <person name="Fenno C.J."/>
            <person name="Baranova O.V."/>
            <person name="Mathney J."/>
            <person name="Dewhirst F.E."/>
            <person name="Izard J."/>
            <person name="Young S.K."/>
            <person name="Zeng Q."/>
            <person name="Gargeya S."/>
            <person name="Fitzgerald M."/>
            <person name="Haas B."/>
            <person name="Abouelleil A."/>
            <person name="Alvarado L."/>
            <person name="Arachchi H.M."/>
            <person name="Berlin A."/>
            <person name="Chapman S.B."/>
            <person name="Gearin G."/>
            <person name="Goldberg J."/>
            <person name="Griggs A."/>
            <person name="Gujja S."/>
            <person name="Hansen M."/>
            <person name="Heiman D."/>
            <person name="Howarth C."/>
            <person name="Larimer J."/>
            <person name="Lui A."/>
            <person name="MacDonald P.J.P."/>
            <person name="McCowen C."/>
            <person name="Montmayeur A."/>
            <person name="Murphy C."/>
            <person name="Neiman D."/>
            <person name="Pearson M."/>
            <person name="Priest M."/>
            <person name="Roberts A."/>
            <person name="Saif S."/>
            <person name="Shea T."/>
            <person name="Sisk P."/>
            <person name="Stolte C."/>
            <person name="Sykes S."/>
            <person name="Wortman J."/>
            <person name="Nusbaum C."/>
            <person name="Birren B."/>
        </authorList>
    </citation>
    <scope>NUCLEOTIDE SEQUENCE [LARGE SCALE GENOMIC DNA]</scope>
    <source>
        <strain evidence="1 2">SP33</strain>
    </source>
</reference>
<protein>
    <submittedName>
        <fullName evidence="1">Uncharacterized protein</fullName>
    </submittedName>
</protein>
<name>M2AP66_TREDN</name>
<sequence length="59" mass="7110">MKKNILYFVFICLIVFEVYCEKLPYIKYANNYNVSDVNLVQLKKIKKTAILIPQYKEFL</sequence>
<dbReference type="Proteomes" id="UP000016183">
    <property type="component" value="Unassembled WGS sequence"/>
</dbReference>
<dbReference type="PATRIC" id="fig|999437.3.peg.1206"/>
<proteinExistence type="predicted"/>
<organism evidence="1 2">
    <name type="scientific">Treponema denticola SP33</name>
    <dbReference type="NCBI Taxonomy" id="999437"/>
    <lineage>
        <taxon>Bacteria</taxon>
        <taxon>Pseudomonadati</taxon>
        <taxon>Spirochaetota</taxon>
        <taxon>Spirochaetia</taxon>
        <taxon>Spirochaetales</taxon>
        <taxon>Treponemataceae</taxon>
        <taxon>Treponema</taxon>
    </lineage>
</organism>
<dbReference type="OrthoDB" id="9895598at2"/>
<accession>M2AP66</accession>
<dbReference type="AlphaFoldDB" id="M2AP66"/>
<comment type="caution">
    <text evidence="1">The sequence shown here is derived from an EMBL/GenBank/DDBJ whole genome shotgun (WGS) entry which is preliminary data.</text>
</comment>
<evidence type="ECO:0000313" key="1">
    <source>
        <dbReference type="EMBL" id="EMB25121.1"/>
    </source>
</evidence>